<dbReference type="RefSeq" id="WP_049146144.1">
    <property type="nucleotide sequence ID" value="NZ_CP066288.1"/>
</dbReference>
<dbReference type="InterPro" id="IPR027275">
    <property type="entry name" value="PRC-brl_dom"/>
</dbReference>
<dbReference type="AlphaFoldDB" id="A0AAP3ACV8"/>
<dbReference type="InterPro" id="IPR011033">
    <property type="entry name" value="PRC_barrel-like_sf"/>
</dbReference>
<feature type="region of interest" description="Disordered" evidence="1">
    <location>
        <begin position="210"/>
        <end position="238"/>
    </location>
</feature>
<feature type="region of interest" description="Disordered" evidence="1">
    <location>
        <begin position="250"/>
        <end position="292"/>
    </location>
</feature>
<evidence type="ECO:0000259" key="3">
    <source>
        <dbReference type="Pfam" id="PF09557"/>
    </source>
</evidence>
<dbReference type="PANTHER" id="PTHR38463">
    <property type="entry name" value="STRESS RESPONSE PROTEIN YSNF"/>
    <property type="match status" value="1"/>
</dbReference>
<evidence type="ECO:0000256" key="1">
    <source>
        <dbReference type="SAM" id="MobiDB-lite"/>
    </source>
</evidence>
<dbReference type="InterPro" id="IPR052967">
    <property type="entry name" value="Stress_Response_Assoc"/>
</dbReference>
<evidence type="ECO:0000259" key="2">
    <source>
        <dbReference type="Pfam" id="PF05239"/>
    </source>
</evidence>
<feature type="domain" description="DUF2382" evidence="3">
    <location>
        <begin position="167"/>
        <end position="273"/>
    </location>
</feature>
<dbReference type="GO" id="GO:0019684">
    <property type="term" value="P:photosynthesis, light reaction"/>
    <property type="evidence" value="ECO:0007669"/>
    <property type="project" value="InterPro"/>
</dbReference>
<feature type="domain" description="PRC-barrel" evidence="2">
    <location>
        <begin position="1"/>
        <end position="72"/>
    </location>
</feature>
<dbReference type="Pfam" id="PF09557">
    <property type="entry name" value="DUF2382"/>
    <property type="match status" value="1"/>
</dbReference>
<name>A0AAP3ACV8_MICLU</name>
<dbReference type="InterPro" id="IPR019060">
    <property type="entry name" value="DUF2382"/>
</dbReference>
<reference evidence="4 5" key="1">
    <citation type="submission" date="2017-12" db="EMBL/GenBank/DDBJ databases">
        <title>Phylogenetic diversity of female urinary microbiome.</title>
        <authorList>
            <person name="Thomas-White K."/>
            <person name="Wolfe A.J."/>
        </authorList>
    </citation>
    <scope>NUCLEOTIDE SEQUENCE [LARGE SCALE GENOMIC DNA]</scope>
    <source>
        <strain evidence="4 5">UMB0038</strain>
    </source>
</reference>
<sequence length="292" mass="32146">MDRNALDQLQNSTVFATDGDKIGSVGQVYLDDVTNEPTFVTVKTGLFGARETFVPLQQAQTTADGITVPFEKSFVKDAPNVDADGSLTPEEEQRIYEYYSMEYSAADHDGDVRRDDVRTDAGAAGVAGTAGVAGVADRRDEAVVDGDRRDVTDRDRRDVTDADSVVVKDEHLNVGTERRASGRVRLRKQAYTTTETVEVPVTREEVVVERESVDPNSAEARTAGRDGDVEVTTYEETPVVNKTVDAEKVSLGKRQVQDTETVTEEVRHEDVKVDGDATDRDLDGRNDRKDRI</sequence>
<organism evidence="4 5">
    <name type="scientific">Micrococcus luteus</name>
    <name type="common">Micrococcus lysodeikticus</name>
    <dbReference type="NCBI Taxonomy" id="1270"/>
    <lineage>
        <taxon>Bacteria</taxon>
        <taxon>Bacillati</taxon>
        <taxon>Actinomycetota</taxon>
        <taxon>Actinomycetes</taxon>
        <taxon>Micrococcales</taxon>
        <taxon>Micrococcaceae</taxon>
        <taxon>Micrococcus</taxon>
    </lineage>
</organism>
<dbReference type="Proteomes" id="UP000234847">
    <property type="component" value="Unassembled WGS sequence"/>
</dbReference>
<dbReference type="NCBIfam" id="TIGR02271">
    <property type="entry name" value="YsnF/AvaK domain"/>
    <property type="match status" value="1"/>
</dbReference>
<dbReference type="Gene3D" id="3.90.50.10">
    <property type="entry name" value="Photosynthetic Reaction Center, subunit H, domain 2"/>
    <property type="match status" value="1"/>
</dbReference>
<comment type="caution">
    <text evidence="4">The sequence shown here is derived from an EMBL/GenBank/DDBJ whole genome shotgun (WGS) entry which is preliminary data.</text>
</comment>
<evidence type="ECO:0000313" key="5">
    <source>
        <dbReference type="Proteomes" id="UP000234847"/>
    </source>
</evidence>
<accession>A0AAP3ACV8</accession>
<dbReference type="PANTHER" id="PTHR38463:SF1">
    <property type="entry name" value="STRESS RESPONSE PROTEIN YSNF"/>
    <property type="match status" value="1"/>
</dbReference>
<gene>
    <name evidence="4" type="ORF">CYJ95_10045</name>
</gene>
<dbReference type="GO" id="GO:0030077">
    <property type="term" value="C:plasma membrane light-harvesting complex"/>
    <property type="evidence" value="ECO:0007669"/>
    <property type="project" value="InterPro"/>
</dbReference>
<feature type="compositionally biased region" description="Basic and acidic residues" evidence="1">
    <location>
        <begin position="264"/>
        <end position="292"/>
    </location>
</feature>
<dbReference type="EMBL" id="PKJT01000012">
    <property type="protein sequence ID" value="PKZ80858.1"/>
    <property type="molecule type" value="Genomic_DNA"/>
</dbReference>
<protein>
    <submittedName>
        <fullName evidence="4">DUF2382 domain-containing protein</fullName>
    </submittedName>
</protein>
<proteinExistence type="predicted"/>
<dbReference type="Pfam" id="PF05239">
    <property type="entry name" value="PRC"/>
    <property type="match status" value="1"/>
</dbReference>
<dbReference type="InterPro" id="IPR014747">
    <property type="entry name" value="Bac_photo_RC_H_C"/>
</dbReference>
<evidence type="ECO:0000313" key="4">
    <source>
        <dbReference type="EMBL" id="PKZ80858.1"/>
    </source>
</evidence>
<dbReference type="SUPFAM" id="SSF50346">
    <property type="entry name" value="PRC-barrel domain"/>
    <property type="match status" value="1"/>
</dbReference>